<dbReference type="EMBL" id="JAVRBK010000002">
    <property type="protein sequence ID" value="KAK5648085.1"/>
    <property type="molecule type" value="Genomic_DNA"/>
</dbReference>
<keyword evidence="3" id="KW-1185">Reference proteome</keyword>
<accession>A0AAN7VG79</accession>
<feature type="region of interest" description="Disordered" evidence="1">
    <location>
        <begin position="1"/>
        <end position="31"/>
    </location>
</feature>
<evidence type="ECO:0000313" key="2">
    <source>
        <dbReference type="EMBL" id="KAK5648085.1"/>
    </source>
</evidence>
<evidence type="ECO:0000313" key="3">
    <source>
        <dbReference type="Proteomes" id="UP001329430"/>
    </source>
</evidence>
<dbReference type="Gene3D" id="3.30.70.1820">
    <property type="entry name" value="L1 transposable element, RRM domain"/>
    <property type="match status" value="1"/>
</dbReference>
<dbReference type="InterPro" id="IPR004244">
    <property type="entry name" value="Transposase_22"/>
</dbReference>
<organism evidence="2 3">
    <name type="scientific">Pyrocoelia pectoralis</name>
    <dbReference type="NCBI Taxonomy" id="417401"/>
    <lineage>
        <taxon>Eukaryota</taxon>
        <taxon>Metazoa</taxon>
        <taxon>Ecdysozoa</taxon>
        <taxon>Arthropoda</taxon>
        <taxon>Hexapoda</taxon>
        <taxon>Insecta</taxon>
        <taxon>Pterygota</taxon>
        <taxon>Neoptera</taxon>
        <taxon>Endopterygota</taxon>
        <taxon>Coleoptera</taxon>
        <taxon>Polyphaga</taxon>
        <taxon>Elateriformia</taxon>
        <taxon>Elateroidea</taxon>
        <taxon>Lampyridae</taxon>
        <taxon>Lampyrinae</taxon>
        <taxon>Pyrocoelia</taxon>
    </lineage>
</organism>
<dbReference type="PANTHER" id="PTHR11505">
    <property type="entry name" value="L1 TRANSPOSABLE ELEMENT-RELATED"/>
    <property type="match status" value="1"/>
</dbReference>
<gene>
    <name evidence="2" type="ORF">RI129_002977</name>
</gene>
<sequence length="222" mass="25813">MSLGSGKPVTRQDTTSDSHMDETETNISKNILEKMDKQHSEFLRRLEEKFNTFSSLFTEQLLSVRTEVDTTKKQVSELEYKIDDLEQYTRRNNLRIFGVTEENNENTDVKLKQLFESKLGIKINTVDIDRSHRIGKNVGPRPRAIIVKFVSYRVRQQIFNNKKRLKGTEFTIKEDLTKNRSEVLAAASEKFGRQQVWSIDGRIMVSTGGKKFAFTRRSEIDK</sequence>
<reference evidence="2 3" key="1">
    <citation type="journal article" date="2024" name="Insects">
        <title>An Improved Chromosome-Level Genome Assembly of the Firefly Pyrocoelia pectoralis.</title>
        <authorList>
            <person name="Fu X."/>
            <person name="Meyer-Rochow V.B."/>
            <person name="Ballantyne L."/>
            <person name="Zhu X."/>
        </authorList>
    </citation>
    <scope>NUCLEOTIDE SEQUENCE [LARGE SCALE GENOMIC DNA]</scope>
    <source>
        <strain evidence="2">XCY_ONT2</strain>
    </source>
</reference>
<name>A0AAN7VG79_9COLE</name>
<dbReference type="AlphaFoldDB" id="A0AAN7VG79"/>
<comment type="caution">
    <text evidence="2">The sequence shown here is derived from an EMBL/GenBank/DDBJ whole genome shotgun (WGS) entry which is preliminary data.</text>
</comment>
<evidence type="ECO:0000256" key="1">
    <source>
        <dbReference type="SAM" id="MobiDB-lite"/>
    </source>
</evidence>
<protein>
    <submittedName>
        <fullName evidence="2">Uncharacterized protein</fullName>
    </submittedName>
</protein>
<dbReference type="Proteomes" id="UP001329430">
    <property type="component" value="Chromosome 2"/>
</dbReference>
<proteinExistence type="predicted"/>